<dbReference type="OrthoDB" id="120549at2759"/>
<evidence type="ECO:0000256" key="1">
    <source>
        <dbReference type="SAM" id="MobiDB-lite"/>
    </source>
</evidence>
<dbReference type="Proteomes" id="UP000018958">
    <property type="component" value="Unassembled WGS sequence"/>
</dbReference>
<proteinExistence type="predicted"/>
<evidence type="ECO:0000313" key="3">
    <source>
        <dbReference type="Proteomes" id="UP000018958"/>
    </source>
</evidence>
<organism evidence="2 3">
    <name type="scientific">Phytophthora nicotianae CJ01A1</name>
    <dbReference type="NCBI Taxonomy" id="1317063"/>
    <lineage>
        <taxon>Eukaryota</taxon>
        <taxon>Sar</taxon>
        <taxon>Stramenopiles</taxon>
        <taxon>Oomycota</taxon>
        <taxon>Peronosporomycetes</taxon>
        <taxon>Peronosporales</taxon>
        <taxon>Peronosporaceae</taxon>
        <taxon>Phytophthora</taxon>
    </lineage>
</organism>
<accession>W2W591</accession>
<evidence type="ECO:0000313" key="2">
    <source>
        <dbReference type="EMBL" id="ETP05168.1"/>
    </source>
</evidence>
<reference evidence="2 3" key="1">
    <citation type="submission" date="2013-11" db="EMBL/GenBank/DDBJ databases">
        <title>The Genome Sequence of Phytophthora parasitica CJ01A1.</title>
        <authorList>
            <consortium name="The Broad Institute Genomics Platform"/>
            <person name="Russ C."/>
            <person name="Tyler B."/>
            <person name="Panabieres F."/>
            <person name="Shan W."/>
            <person name="Tripathy S."/>
            <person name="Grunwald N."/>
            <person name="Machado M."/>
            <person name="Johnson C.S."/>
            <person name="Walker B."/>
            <person name="Young S.K."/>
            <person name="Zeng Q."/>
            <person name="Gargeya S."/>
            <person name="Fitzgerald M."/>
            <person name="Haas B."/>
            <person name="Abouelleil A."/>
            <person name="Allen A.W."/>
            <person name="Alvarado L."/>
            <person name="Arachchi H.M."/>
            <person name="Berlin A.M."/>
            <person name="Chapman S.B."/>
            <person name="Gainer-Dewar J."/>
            <person name="Goldberg J."/>
            <person name="Griggs A."/>
            <person name="Gujja S."/>
            <person name="Hansen M."/>
            <person name="Howarth C."/>
            <person name="Imamovic A."/>
            <person name="Ireland A."/>
            <person name="Larimer J."/>
            <person name="McCowan C."/>
            <person name="Murphy C."/>
            <person name="Pearson M."/>
            <person name="Poon T.W."/>
            <person name="Priest M."/>
            <person name="Roberts A."/>
            <person name="Saif S."/>
            <person name="Shea T."/>
            <person name="Sisk P."/>
            <person name="Sykes S."/>
            <person name="Wortman J."/>
            <person name="Nusbaum C."/>
            <person name="Birren B."/>
        </authorList>
    </citation>
    <scope>NUCLEOTIDE SEQUENCE [LARGE SCALE GENOMIC DNA]</scope>
    <source>
        <strain evidence="2 3">CJ01A1</strain>
    </source>
</reference>
<dbReference type="EMBL" id="ANIX01003610">
    <property type="protein sequence ID" value="ETP05168.1"/>
    <property type="molecule type" value="Genomic_DNA"/>
</dbReference>
<protein>
    <recommendedName>
        <fullName evidence="4">Retrotransposon gag domain-containing protein</fullName>
    </recommendedName>
</protein>
<feature type="compositionally biased region" description="Basic and acidic residues" evidence="1">
    <location>
        <begin position="171"/>
        <end position="202"/>
    </location>
</feature>
<feature type="compositionally biased region" description="Acidic residues" evidence="1">
    <location>
        <begin position="149"/>
        <end position="161"/>
    </location>
</feature>
<gene>
    <name evidence="2" type="ORF">F441_18186</name>
</gene>
<feature type="non-terminal residue" evidence="2">
    <location>
        <position position="1"/>
    </location>
</feature>
<evidence type="ECO:0008006" key="4">
    <source>
        <dbReference type="Google" id="ProtNLM"/>
    </source>
</evidence>
<dbReference type="AlphaFoldDB" id="W2W591"/>
<name>W2W591_PHYNI</name>
<sequence>LSRTTRSTWKDLLHSFQTQYCGHGVSVARQYYHARKRSDESPLEYLYRLNVAGLRARIQVKDGPSQVRREYVDHFIETLDDRDLADHLALLRIPDADALEEVLRSRQRAKARQVKSVYGSIKPRQKYSNATVPTRAVKAVHAAGTSSDSEIETSETDDDEDLGRVYMTTAGDHDKRQDRSHPSQDRQEIRDHPGDRHPRSKDLGTVTKRCSHCGSKKHDDLGCLGRLTCRKCERRGHPTDRCFYVCKACGEIHEAGECPKEEFYNLIRQWFNPDKHRGMLPEPAERMLN</sequence>
<feature type="region of interest" description="Disordered" evidence="1">
    <location>
        <begin position="138"/>
        <end position="208"/>
    </location>
</feature>
<comment type="caution">
    <text evidence="2">The sequence shown here is derived from an EMBL/GenBank/DDBJ whole genome shotgun (WGS) entry which is preliminary data.</text>
</comment>